<evidence type="ECO:0000256" key="1">
    <source>
        <dbReference type="ARBA" id="ARBA00004123"/>
    </source>
</evidence>
<dbReference type="GO" id="GO:0046983">
    <property type="term" value="F:protein dimerization activity"/>
    <property type="evidence" value="ECO:0007669"/>
    <property type="project" value="InterPro"/>
</dbReference>
<feature type="region of interest" description="Disordered" evidence="7">
    <location>
        <begin position="99"/>
        <end position="128"/>
    </location>
</feature>
<dbReference type="EMBL" id="JADCNM010000005">
    <property type="protein sequence ID" value="KAG0482500.1"/>
    <property type="molecule type" value="Genomic_DNA"/>
</dbReference>
<dbReference type="InterPro" id="IPR047265">
    <property type="entry name" value="PIF1-like_bHLH"/>
</dbReference>
<proteinExistence type="inferred from homology"/>
<evidence type="ECO:0000313" key="10">
    <source>
        <dbReference type="Proteomes" id="UP000639772"/>
    </source>
</evidence>
<evidence type="ECO:0000259" key="8">
    <source>
        <dbReference type="PROSITE" id="PS50888"/>
    </source>
</evidence>
<dbReference type="PANTHER" id="PTHR45855:SF6">
    <property type="entry name" value="TRANSCRIPTION FACTOR ALC"/>
    <property type="match status" value="1"/>
</dbReference>
<comment type="similarity">
    <text evidence="2">Belongs to the bHLH protein family.</text>
</comment>
<evidence type="ECO:0000256" key="4">
    <source>
        <dbReference type="ARBA" id="ARBA00023125"/>
    </source>
</evidence>
<dbReference type="AlphaFoldDB" id="A0A835V3L7"/>
<dbReference type="InterPro" id="IPR011598">
    <property type="entry name" value="bHLH_dom"/>
</dbReference>
<evidence type="ECO:0000256" key="3">
    <source>
        <dbReference type="ARBA" id="ARBA00023015"/>
    </source>
</evidence>
<dbReference type="GO" id="GO:0003677">
    <property type="term" value="F:DNA binding"/>
    <property type="evidence" value="ECO:0007669"/>
    <property type="project" value="UniProtKB-KW"/>
</dbReference>
<evidence type="ECO:0000256" key="6">
    <source>
        <dbReference type="ARBA" id="ARBA00023242"/>
    </source>
</evidence>
<keyword evidence="4" id="KW-0238">DNA-binding</keyword>
<dbReference type="Proteomes" id="UP000639772">
    <property type="component" value="Unassembled WGS sequence"/>
</dbReference>
<dbReference type="PANTHER" id="PTHR45855">
    <property type="entry name" value="TRANSCRIPTION FACTOR PIF1-RELATED"/>
    <property type="match status" value="1"/>
</dbReference>
<dbReference type="PROSITE" id="PS50888">
    <property type="entry name" value="BHLH"/>
    <property type="match status" value="1"/>
</dbReference>
<dbReference type="InterPro" id="IPR031066">
    <property type="entry name" value="bHLH_ALC-like_plant"/>
</dbReference>
<feature type="compositionally biased region" description="Polar residues" evidence="7">
    <location>
        <begin position="224"/>
        <end position="247"/>
    </location>
</feature>
<accession>A0A835V3L7</accession>
<feature type="compositionally biased region" description="Basic and acidic residues" evidence="7">
    <location>
        <begin position="116"/>
        <end position="128"/>
    </location>
</feature>
<dbReference type="InterPro" id="IPR036638">
    <property type="entry name" value="HLH_DNA-bd_sf"/>
</dbReference>
<keyword evidence="6" id="KW-0539">Nucleus</keyword>
<comment type="caution">
    <text evidence="9">The sequence shown here is derived from an EMBL/GenBank/DDBJ whole genome shotgun (WGS) entry which is preliminary data.</text>
</comment>
<keyword evidence="5" id="KW-0804">Transcription</keyword>
<evidence type="ECO:0000256" key="2">
    <source>
        <dbReference type="ARBA" id="ARBA00005510"/>
    </source>
</evidence>
<keyword evidence="3" id="KW-0805">Transcription regulation</keyword>
<feature type="domain" description="BHLH" evidence="8">
    <location>
        <begin position="116"/>
        <end position="165"/>
    </location>
</feature>
<evidence type="ECO:0000256" key="5">
    <source>
        <dbReference type="ARBA" id="ARBA00023163"/>
    </source>
</evidence>
<dbReference type="FunFam" id="4.10.280.10:FF:000004">
    <property type="entry name" value="Basic helix-loop-helix transcription factor"/>
    <property type="match status" value="1"/>
</dbReference>
<evidence type="ECO:0000256" key="7">
    <source>
        <dbReference type="SAM" id="MobiDB-lite"/>
    </source>
</evidence>
<dbReference type="CDD" id="cd11445">
    <property type="entry name" value="bHLH_AtPIF_like"/>
    <property type="match status" value="1"/>
</dbReference>
<gene>
    <name evidence="9" type="ORF">HPP92_010584</name>
</gene>
<dbReference type="Gene3D" id="4.10.280.10">
    <property type="entry name" value="Helix-loop-helix DNA-binding domain"/>
    <property type="match status" value="1"/>
</dbReference>
<evidence type="ECO:0000313" key="9">
    <source>
        <dbReference type="EMBL" id="KAG0482500.1"/>
    </source>
</evidence>
<dbReference type="GO" id="GO:0005634">
    <property type="term" value="C:nucleus"/>
    <property type="evidence" value="ECO:0007669"/>
    <property type="project" value="UniProtKB-SubCell"/>
</dbReference>
<dbReference type="SMART" id="SM00353">
    <property type="entry name" value="HLH"/>
    <property type="match status" value="1"/>
</dbReference>
<feature type="compositionally biased region" description="Low complexity" evidence="7">
    <location>
        <begin position="35"/>
        <end position="44"/>
    </location>
</feature>
<feature type="region of interest" description="Disordered" evidence="7">
    <location>
        <begin position="35"/>
        <end position="57"/>
    </location>
</feature>
<protein>
    <recommendedName>
        <fullName evidence="8">BHLH domain-containing protein</fullName>
    </recommendedName>
</protein>
<organism evidence="9 10">
    <name type="scientific">Vanilla planifolia</name>
    <name type="common">Vanilla</name>
    <dbReference type="NCBI Taxonomy" id="51239"/>
    <lineage>
        <taxon>Eukaryota</taxon>
        <taxon>Viridiplantae</taxon>
        <taxon>Streptophyta</taxon>
        <taxon>Embryophyta</taxon>
        <taxon>Tracheophyta</taxon>
        <taxon>Spermatophyta</taxon>
        <taxon>Magnoliopsida</taxon>
        <taxon>Liliopsida</taxon>
        <taxon>Asparagales</taxon>
        <taxon>Orchidaceae</taxon>
        <taxon>Vanilloideae</taxon>
        <taxon>Vanilleae</taxon>
        <taxon>Vanilla</taxon>
    </lineage>
</organism>
<reference evidence="9 10" key="1">
    <citation type="journal article" date="2020" name="Nat. Food">
        <title>A phased Vanilla planifolia genome enables genetic improvement of flavour and production.</title>
        <authorList>
            <person name="Hasing T."/>
            <person name="Tang H."/>
            <person name="Brym M."/>
            <person name="Khazi F."/>
            <person name="Huang T."/>
            <person name="Chambers A.H."/>
        </authorList>
    </citation>
    <scope>NUCLEOTIDE SEQUENCE [LARGE SCALE GENOMIC DNA]</scope>
    <source>
        <tissue evidence="9">Leaf</tissue>
    </source>
</reference>
<dbReference type="OrthoDB" id="690068at2759"/>
<dbReference type="Pfam" id="PF00010">
    <property type="entry name" value="HLH"/>
    <property type="match status" value="1"/>
</dbReference>
<feature type="region of interest" description="Disordered" evidence="7">
    <location>
        <begin position="224"/>
        <end position="260"/>
    </location>
</feature>
<comment type="subcellular location">
    <subcellularLocation>
        <location evidence="1">Nucleus</location>
    </subcellularLocation>
</comment>
<sequence>MDGCGGGGPSCSTAVQEQISFVFGGQVPLSSASFPAGASGSFSPHVPSSVGGKRANDADSSRICVLVEDGQAESKQPGKRKYPMGVIDAHSDEKLHWGTSKAVAPPRTSSGSKRSRAAEVHNLSEKRRRSRINEKMKALQNLIPNSNKTDKASMLDEAIEYLKQLQLQVQMLSMRNGLSLQPMYLPSMLQPQHASQICLGFSGDERATMNLCPRILPLNQETLGRSSLDPQSQQGSSHQSVLQSVTSFPPPESLQPHEGTLQLPTPAEILAEEMVSQQQQQLDAAITDGMKTLGQQFAGEEPSFLDDRRHLSSCISGRDGLLMRWVAVMQQYLEVVTGIKQIAVIKDNQGCGQFLTGYAKYLMLVKQA</sequence>
<name>A0A835V3L7_VANPL</name>
<dbReference type="SUPFAM" id="SSF47459">
    <property type="entry name" value="HLH, helix-loop-helix DNA-binding domain"/>
    <property type="match status" value="1"/>
</dbReference>